<gene>
    <name evidence="2" type="ORF">H4R20_002890</name>
</gene>
<reference evidence="2" key="1">
    <citation type="submission" date="2022-07" db="EMBL/GenBank/DDBJ databases">
        <title>Phylogenomic reconstructions and comparative analyses of Kickxellomycotina fungi.</title>
        <authorList>
            <person name="Reynolds N.K."/>
            <person name="Stajich J.E."/>
            <person name="Barry K."/>
            <person name="Grigoriev I.V."/>
            <person name="Crous P."/>
            <person name="Smith M.E."/>
        </authorList>
    </citation>
    <scope>NUCLEOTIDE SEQUENCE</scope>
    <source>
        <strain evidence="2">NRRL 1565</strain>
    </source>
</reference>
<keyword evidence="3" id="KW-1185">Reference proteome</keyword>
<evidence type="ECO:0000313" key="3">
    <source>
        <dbReference type="Proteomes" id="UP001140094"/>
    </source>
</evidence>
<comment type="caution">
    <text evidence="2">The sequence shown here is derived from an EMBL/GenBank/DDBJ whole genome shotgun (WGS) entry which is preliminary data.</text>
</comment>
<feature type="compositionally biased region" description="Low complexity" evidence="1">
    <location>
        <begin position="45"/>
        <end position="63"/>
    </location>
</feature>
<feature type="compositionally biased region" description="Low complexity" evidence="1">
    <location>
        <begin position="221"/>
        <end position="234"/>
    </location>
</feature>
<feature type="compositionally biased region" description="Low complexity" evidence="1">
    <location>
        <begin position="125"/>
        <end position="160"/>
    </location>
</feature>
<feature type="region of interest" description="Disordered" evidence="1">
    <location>
        <begin position="44"/>
        <end position="187"/>
    </location>
</feature>
<feature type="region of interest" description="Disordered" evidence="1">
    <location>
        <begin position="202"/>
        <end position="267"/>
    </location>
</feature>
<feature type="region of interest" description="Disordered" evidence="1">
    <location>
        <begin position="544"/>
        <end position="569"/>
    </location>
</feature>
<feature type="compositionally biased region" description="Low complexity" evidence="1">
    <location>
        <begin position="557"/>
        <end position="569"/>
    </location>
</feature>
<feature type="compositionally biased region" description="Low complexity" evidence="1">
    <location>
        <begin position="320"/>
        <end position="342"/>
    </location>
</feature>
<feature type="compositionally biased region" description="Polar residues" evidence="1">
    <location>
        <begin position="84"/>
        <end position="98"/>
    </location>
</feature>
<accession>A0A9W8HZ49</accession>
<dbReference type="OrthoDB" id="5596149at2759"/>
<feature type="compositionally biased region" description="Low complexity" evidence="1">
    <location>
        <begin position="370"/>
        <end position="382"/>
    </location>
</feature>
<sequence length="676" mass="68845">MLSSAANPSGAAADSTKSDAKCWLPELDAPRISLDLSSLSQSGFSADAAAADPSATVDPAPASHTTRQSDSSTSNACSVDPTPGSDQAPANPSTSTANLYAGLSEYAGMVADRNTPQPSTDDHAATQSPSAVAAAASPVHSASVDPSSPQQLQQSPSGSQCGDHKDCHEPPTASANDGDDNASHLGLVFDFHTNPEVDAISTSPLFAISEPAASGTAAEGSQHQQQHTPPSQSPRAAGIPVGKQPLAAASDAEPISRKSRSRRASIAGMLMRRASKYVEATPSAIIATASFGAEPSPDSDNNTNAHAAAAQPEPLPESPLPAAQHVPSKSTVASSSDASIASSRKDKVCDDPPLSAATRMSVDDESPAHGSGDATTASGSGAADDERSAQSVGMDTDSDQASSAKEDVAASSAEPITTATPDQGSEHGHHLSSEELPAEQSHTGNEIEDLAVPPAPPARSQSLEKRSSRILSGISRKVNHVRQTTSMVLRRSVGSRLSMIPGKSLETLNHAAQNRIGVSAANQDHSASTRDDPPEYSVDDRIVGTPLGPADVTTHQGATTGTANTENGTATVDTERAVTTPGDAPAQVPAVESAASDDETAAAATVANANVVENSAAAAADPKLNASAEESSNDSLDARATFSRRFGMVRRGTNEAVRSGVSRMRNMFAAKKPVTA</sequence>
<evidence type="ECO:0000313" key="2">
    <source>
        <dbReference type="EMBL" id="KAJ2803435.1"/>
    </source>
</evidence>
<feature type="compositionally biased region" description="Polar residues" evidence="1">
    <location>
        <begin position="64"/>
        <end position="77"/>
    </location>
</feature>
<dbReference type="Proteomes" id="UP001140094">
    <property type="component" value="Unassembled WGS sequence"/>
</dbReference>
<name>A0A9W8HZ49_9FUNG</name>
<organism evidence="2 3">
    <name type="scientific">Coemansia guatemalensis</name>
    <dbReference type="NCBI Taxonomy" id="2761395"/>
    <lineage>
        <taxon>Eukaryota</taxon>
        <taxon>Fungi</taxon>
        <taxon>Fungi incertae sedis</taxon>
        <taxon>Zoopagomycota</taxon>
        <taxon>Kickxellomycotina</taxon>
        <taxon>Kickxellomycetes</taxon>
        <taxon>Kickxellales</taxon>
        <taxon>Kickxellaceae</taxon>
        <taxon>Coemansia</taxon>
    </lineage>
</organism>
<feature type="region of interest" description="Disordered" evidence="1">
    <location>
        <begin position="289"/>
        <end position="486"/>
    </location>
</feature>
<evidence type="ECO:0000256" key="1">
    <source>
        <dbReference type="SAM" id="MobiDB-lite"/>
    </source>
</evidence>
<proteinExistence type="predicted"/>
<feature type="compositionally biased region" description="Polar residues" evidence="1">
    <location>
        <begin position="414"/>
        <end position="423"/>
    </location>
</feature>
<dbReference type="EMBL" id="JANBUO010000526">
    <property type="protein sequence ID" value="KAJ2803435.1"/>
    <property type="molecule type" value="Genomic_DNA"/>
</dbReference>
<dbReference type="AlphaFoldDB" id="A0A9W8HZ49"/>
<protein>
    <submittedName>
        <fullName evidence="2">Uncharacterized protein</fullName>
    </submittedName>
</protein>
<feature type="compositionally biased region" description="Polar residues" evidence="1">
    <location>
        <begin position="389"/>
        <end position="403"/>
    </location>
</feature>
<feature type="compositionally biased region" description="Basic and acidic residues" evidence="1">
    <location>
        <begin position="424"/>
        <end position="433"/>
    </location>
</feature>